<dbReference type="GO" id="GO:0047429">
    <property type="term" value="F:nucleoside triphosphate diphosphatase activity"/>
    <property type="evidence" value="ECO:0007669"/>
    <property type="project" value="InterPro"/>
</dbReference>
<gene>
    <name evidence="1" type="ORF">HQN60_06530</name>
</gene>
<dbReference type="InterPro" id="IPR052555">
    <property type="entry name" value="dCTP_Pyrophosphatase"/>
</dbReference>
<keyword evidence="1" id="KW-0378">Hydrolase</keyword>
<organism evidence="1 2">
    <name type="scientific">Deefgea piscis</name>
    <dbReference type="NCBI Taxonomy" id="2739061"/>
    <lineage>
        <taxon>Bacteria</taxon>
        <taxon>Pseudomonadati</taxon>
        <taxon>Pseudomonadota</taxon>
        <taxon>Betaproteobacteria</taxon>
        <taxon>Neisseriales</taxon>
        <taxon>Chitinibacteraceae</taxon>
        <taxon>Deefgea</taxon>
    </lineage>
</organism>
<dbReference type="InterPro" id="IPR025984">
    <property type="entry name" value="DCTPP"/>
</dbReference>
<dbReference type="PIRSF" id="PIRSF029826">
    <property type="entry name" value="UCP029826_pph"/>
    <property type="match status" value="1"/>
</dbReference>
<evidence type="ECO:0000313" key="1">
    <source>
        <dbReference type="EMBL" id="QKJ66381.1"/>
    </source>
</evidence>
<dbReference type="PANTHER" id="PTHR46523">
    <property type="entry name" value="DCTP PYROPHOSPHATASE 1"/>
    <property type="match status" value="1"/>
</dbReference>
<keyword evidence="2" id="KW-1185">Reference proteome</keyword>
<proteinExistence type="predicted"/>
<name>A0A6M8SNW7_9NEIS</name>
<dbReference type="GO" id="GO:0009143">
    <property type="term" value="P:nucleoside triphosphate catabolic process"/>
    <property type="evidence" value="ECO:0007669"/>
    <property type="project" value="InterPro"/>
</dbReference>
<dbReference type="Gene3D" id="1.10.287.1080">
    <property type="entry name" value="MazG-like"/>
    <property type="match status" value="1"/>
</dbReference>
<evidence type="ECO:0000313" key="2">
    <source>
        <dbReference type="Proteomes" id="UP000504844"/>
    </source>
</evidence>
<dbReference type="RefSeq" id="WP_173532885.1">
    <property type="nucleotide sequence ID" value="NZ_CP054143.1"/>
</dbReference>
<dbReference type="SUPFAM" id="SSF101386">
    <property type="entry name" value="all-alpha NTP pyrophosphatases"/>
    <property type="match status" value="1"/>
</dbReference>
<dbReference type="Pfam" id="PF12643">
    <property type="entry name" value="MazG-like"/>
    <property type="match status" value="1"/>
</dbReference>
<accession>A0A6M8SNW7</accession>
<dbReference type="PANTHER" id="PTHR46523:SF1">
    <property type="entry name" value="DCTP PYROPHOSPHATASE 1"/>
    <property type="match status" value="1"/>
</dbReference>
<sequence length="121" mass="13689">MEQIKQGDSLQQLAEQVNQFALERDWRQFHSPKNLTMALTVEAAELLEIFQWIESSTTTPLSATQRQACEHEVADILLYLLQFCQVTQIDLIAAAQAKLQLNAEKYPVALAKGRSERSADL</sequence>
<dbReference type="EMBL" id="CP054143">
    <property type="protein sequence ID" value="QKJ66381.1"/>
    <property type="molecule type" value="Genomic_DNA"/>
</dbReference>
<dbReference type="CDD" id="cd11537">
    <property type="entry name" value="NTP-PPase_RS21-C6_like"/>
    <property type="match status" value="1"/>
</dbReference>
<reference evidence="1 2" key="1">
    <citation type="submission" date="2020-05" db="EMBL/GenBank/DDBJ databases">
        <title>Complete genome sequence of Deefgea sp. D17.</title>
        <authorList>
            <person name="Bae J.-W."/>
            <person name="Han J.E."/>
        </authorList>
    </citation>
    <scope>NUCLEOTIDE SEQUENCE [LARGE SCALE GENOMIC DNA]</scope>
    <source>
        <strain evidence="1 2">D17</strain>
    </source>
</reference>
<dbReference type="KEGG" id="dee:HQN60_06530"/>
<dbReference type="AlphaFoldDB" id="A0A6M8SNW7"/>
<protein>
    <submittedName>
        <fullName evidence="1">Nucleotide pyrophosphohydrolase</fullName>
    </submittedName>
</protein>
<dbReference type="Proteomes" id="UP000504844">
    <property type="component" value="Chromosome"/>
</dbReference>